<reference evidence="15 16" key="1">
    <citation type="journal article" date="2016" name="Nat. Commun.">
        <title>Thousands of microbial genomes shed light on interconnected biogeochemical processes in an aquifer system.</title>
        <authorList>
            <person name="Anantharaman K."/>
            <person name="Brown C.T."/>
            <person name="Hug L.A."/>
            <person name="Sharon I."/>
            <person name="Castelle C.J."/>
            <person name="Probst A.J."/>
            <person name="Thomas B.C."/>
            <person name="Singh A."/>
            <person name="Wilkins M.J."/>
            <person name="Karaoz U."/>
            <person name="Brodie E.L."/>
            <person name="Williams K.H."/>
            <person name="Hubbard S.S."/>
            <person name="Banfield J.F."/>
        </authorList>
    </citation>
    <scope>NUCLEOTIDE SEQUENCE [LARGE SCALE GENOMIC DNA]</scope>
</reference>
<evidence type="ECO:0000256" key="6">
    <source>
        <dbReference type="ARBA" id="ARBA00022781"/>
    </source>
</evidence>
<evidence type="ECO:0000256" key="10">
    <source>
        <dbReference type="ARBA" id="ARBA00023310"/>
    </source>
</evidence>
<evidence type="ECO:0000256" key="7">
    <source>
        <dbReference type="ARBA" id="ARBA00022989"/>
    </source>
</evidence>
<sequence>MDIHPILLAAETAVETAQHAESAGGVVGTLGLNWKLFVAQLVNFSVILFILWRWVFKPVAGALEARRQKIEQSVKKAGDIDRQQQELQARREQELKQARLEAETVLNKALAEAQNIKQHTIADTHTQTEKMLAEARVSMHAEKDQMFSELREEVANLTVMVAEKVLREKLDEKKDRKMIEEALKQIK</sequence>
<proteinExistence type="inferred from homology"/>
<evidence type="ECO:0000256" key="14">
    <source>
        <dbReference type="RuleBase" id="RU003848"/>
    </source>
</evidence>
<evidence type="ECO:0000256" key="1">
    <source>
        <dbReference type="ARBA" id="ARBA00005513"/>
    </source>
</evidence>
<dbReference type="GO" id="GO:0046961">
    <property type="term" value="F:proton-transporting ATPase activity, rotational mechanism"/>
    <property type="evidence" value="ECO:0007669"/>
    <property type="project" value="TreeGrafter"/>
</dbReference>
<dbReference type="InterPro" id="IPR050059">
    <property type="entry name" value="ATP_synthase_B_chain"/>
</dbReference>
<keyword evidence="4 13" id="KW-0138">CF(0)</keyword>
<accession>A0A1F6MAM1</accession>
<evidence type="ECO:0000313" key="16">
    <source>
        <dbReference type="Proteomes" id="UP000177953"/>
    </source>
</evidence>
<dbReference type="GO" id="GO:0012505">
    <property type="term" value="C:endomembrane system"/>
    <property type="evidence" value="ECO:0007669"/>
    <property type="project" value="UniProtKB-SubCell"/>
</dbReference>
<dbReference type="GO" id="GO:0005886">
    <property type="term" value="C:plasma membrane"/>
    <property type="evidence" value="ECO:0007669"/>
    <property type="project" value="UniProtKB-SubCell"/>
</dbReference>
<keyword evidence="3 13" id="KW-1003">Cell membrane</keyword>
<name>A0A1F6MAM1_9BACT</name>
<gene>
    <name evidence="13" type="primary">atpF</name>
    <name evidence="15" type="ORF">A2754_02315</name>
</gene>
<dbReference type="InterPro" id="IPR002146">
    <property type="entry name" value="ATP_synth_b/b'su_bac/chlpt"/>
</dbReference>
<dbReference type="PANTHER" id="PTHR33445">
    <property type="entry name" value="ATP SYNTHASE SUBUNIT B', CHLOROPLASTIC"/>
    <property type="match status" value="1"/>
</dbReference>
<evidence type="ECO:0000256" key="12">
    <source>
        <dbReference type="ARBA" id="ARBA00037847"/>
    </source>
</evidence>
<keyword evidence="7 13" id="KW-1133">Transmembrane helix</keyword>
<organism evidence="15 16">
    <name type="scientific">Candidatus Magasanikbacteria bacterium RIFCSPHIGHO2_01_FULL_47_8</name>
    <dbReference type="NCBI Taxonomy" id="1798673"/>
    <lineage>
        <taxon>Bacteria</taxon>
        <taxon>Candidatus Magasanikiibacteriota</taxon>
    </lineage>
</organism>
<dbReference type="Proteomes" id="UP000177953">
    <property type="component" value="Unassembled WGS sequence"/>
</dbReference>
<keyword evidence="5 13" id="KW-0812">Transmembrane</keyword>
<comment type="subunit">
    <text evidence="13">F-type ATPases have 2 components, F(1) - the catalytic core - and F(0) - the membrane proton channel. F(1) has five subunits: alpha(3), beta(3), gamma(1), delta(1), epsilon(1). F(0) has three main subunits: a(1), b(2) and c(10-14). The alpha and beta chains form an alternating ring which encloses part of the gamma chain. F(1) is attached to F(0) by a central stalk formed by the gamma and epsilon chains, while a peripheral stalk is formed by the delta and b chains.</text>
</comment>
<dbReference type="GO" id="GO:0046933">
    <property type="term" value="F:proton-transporting ATP synthase activity, rotational mechanism"/>
    <property type="evidence" value="ECO:0007669"/>
    <property type="project" value="UniProtKB-UniRule"/>
</dbReference>
<comment type="caution">
    <text evidence="15">The sequence shown here is derived from an EMBL/GenBank/DDBJ whole genome shotgun (WGS) entry which is preliminary data.</text>
</comment>
<dbReference type="HAMAP" id="MF_01398">
    <property type="entry name" value="ATP_synth_b_bprime"/>
    <property type="match status" value="1"/>
</dbReference>
<dbReference type="PANTHER" id="PTHR33445:SF1">
    <property type="entry name" value="ATP SYNTHASE SUBUNIT B"/>
    <property type="match status" value="1"/>
</dbReference>
<evidence type="ECO:0000256" key="4">
    <source>
        <dbReference type="ARBA" id="ARBA00022547"/>
    </source>
</evidence>
<evidence type="ECO:0000256" key="11">
    <source>
        <dbReference type="ARBA" id="ARBA00025198"/>
    </source>
</evidence>
<dbReference type="SUPFAM" id="SSF81573">
    <property type="entry name" value="F1F0 ATP synthase subunit B, membrane domain"/>
    <property type="match status" value="1"/>
</dbReference>
<keyword evidence="2 13" id="KW-0813">Transport</keyword>
<dbReference type="InterPro" id="IPR005864">
    <property type="entry name" value="ATP_synth_F0_bsu_bac"/>
</dbReference>
<evidence type="ECO:0000256" key="2">
    <source>
        <dbReference type="ARBA" id="ARBA00022448"/>
    </source>
</evidence>
<dbReference type="NCBIfam" id="TIGR01144">
    <property type="entry name" value="ATP_synt_b"/>
    <property type="match status" value="1"/>
</dbReference>
<keyword evidence="10 13" id="KW-0066">ATP synthesis</keyword>
<keyword evidence="6 13" id="KW-0375">Hydrogen ion transport</keyword>
<dbReference type="AlphaFoldDB" id="A0A1F6MAM1"/>
<evidence type="ECO:0000313" key="15">
    <source>
        <dbReference type="EMBL" id="OGH68659.1"/>
    </source>
</evidence>
<comment type="function">
    <text evidence="13">Component of the F(0) channel, it forms part of the peripheral stalk, linking F(1) to F(0).</text>
</comment>
<evidence type="ECO:0000256" key="9">
    <source>
        <dbReference type="ARBA" id="ARBA00023136"/>
    </source>
</evidence>
<comment type="subcellular location">
    <subcellularLocation>
        <location evidence="13">Cell membrane</location>
        <topology evidence="13">Single-pass membrane protein</topology>
    </subcellularLocation>
    <subcellularLocation>
        <location evidence="12">Endomembrane system</location>
        <topology evidence="12">Single-pass membrane protein</topology>
    </subcellularLocation>
</comment>
<comment type="similarity">
    <text evidence="1 13 14">Belongs to the ATPase B chain family.</text>
</comment>
<dbReference type="Pfam" id="PF00430">
    <property type="entry name" value="ATP-synt_B"/>
    <property type="match status" value="1"/>
</dbReference>
<dbReference type="GO" id="GO:0045259">
    <property type="term" value="C:proton-transporting ATP synthase complex"/>
    <property type="evidence" value="ECO:0007669"/>
    <property type="project" value="UniProtKB-KW"/>
</dbReference>
<keyword evidence="9 13" id="KW-0472">Membrane</keyword>
<dbReference type="CDD" id="cd06503">
    <property type="entry name" value="ATP-synt_Fo_b"/>
    <property type="match status" value="1"/>
</dbReference>
<evidence type="ECO:0000256" key="8">
    <source>
        <dbReference type="ARBA" id="ARBA00023065"/>
    </source>
</evidence>
<comment type="function">
    <text evidence="11 13">F(1)F(0) ATP synthase produces ATP from ADP in the presence of a proton or sodium gradient. F-type ATPases consist of two structural domains, F(1) containing the extramembraneous catalytic core and F(0) containing the membrane proton channel, linked together by a central stalk and a peripheral stalk. During catalysis, ATP synthesis in the catalytic domain of F(1) is coupled via a rotary mechanism of the central stalk subunits to proton translocation.</text>
</comment>
<dbReference type="EMBL" id="MFPU01000085">
    <property type="protein sequence ID" value="OGH68659.1"/>
    <property type="molecule type" value="Genomic_DNA"/>
</dbReference>
<feature type="transmembrane region" description="Helical" evidence="13">
    <location>
        <begin position="37"/>
        <end position="56"/>
    </location>
</feature>
<dbReference type="InterPro" id="IPR028987">
    <property type="entry name" value="ATP_synth_B-like_membr_sf"/>
</dbReference>
<evidence type="ECO:0000256" key="5">
    <source>
        <dbReference type="ARBA" id="ARBA00022692"/>
    </source>
</evidence>
<protein>
    <recommendedName>
        <fullName evidence="13">ATP synthase subunit b</fullName>
    </recommendedName>
    <alternativeName>
        <fullName evidence="13">ATP synthase F(0) sector subunit b</fullName>
    </alternativeName>
    <alternativeName>
        <fullName evidence="13">ATPase subunit I</fullName>
    </alternativeName>
    <alternativeName>
        <fullName evidence="13">F-type ATPase subunit b</fullName>
        <shortName evidence="13">F-ATPase subunit b</shortName>
    </alternativeName>
</protein>
<evidence type="ECO:0000256" key="3">
    <source>
        <dbReference type="ARBA" id="ARBA00022475"/>
    </source>
</evidence>
<keyword evidence="8 13" id="KW-0406">Ion transport</keyword>
<evidence type="ECO:0000256" key="13">
    <source>
        <dbReference type="HAMAP-Rule" id="MF_01398"/>
    </source>
</evidence>